<dbReference type="InterPro" id="IPR035490">
    <property type="entry name" value="GlmS/FrlB_SIS"/>
</dbReference>
<dbReference type="Pfam" id="PF01380">
    <property type="entry name" value="SIS"/>
    <property type="match status" value="1"/>
</dbReference>
<keyword evidence="4" id="KW-1185">Reference proteome</keyword>
<organism evidence="3 4">
    <name type="scientific">Streptomyces plicatus</name>
    <dbReference type="NCBI Taxonomy" id="1922"/>
    <lineage>
        <taxon>Bacteria</taxon>
        <taxon>Bacillati</taxon>
        <taxon>Actinomycetota</taxon>
        <taxon>Actinomycetes</taxon>
        <taxon>Kitasatosporales</taxon>
        <taxon>Streptomycetaceae</taxon>
        <taxon>Streptomyces</taxon>
        <taxon>Streptomyces rochei group</taxon>
    </lineage>
</organism>
<dbReference type="InterPro" id="IPR035466">
    <property type="entry name" value="GlmS/AgaS_SIS"/>
</dbReference>
<evidence type="ECO:0000259" key="2">
    <source>
        <dbReference type="PROSITE" id="PS51464"/>
    </source>
</evidence>
<keyword evidence="3" id="KW-0378">Hydrolase</keyword>
<dbReference type="CDD" id="cd05009">
    <property type="entry name" value="SIS_GlmS_GlmD_2"/>
    <property type="match status" value="1"/>
</dbReference>
<sequence>MTYVEDELTSQPECWTRAAAEAARHTPALPAAGERVAIVGCGTSYFMAQSAAALREEAGQGETDAFAASEFPRGRAYDRVVALTRSGTTTEVLELLAGLKGRTRTVALTADPRTPVMSAADDVVVLDFADERSVVQTRFATTALTLLRAHLGLHTDAVVADARAALAAELPEGLVGSTQFTFLGRGWTVGLANEAGLKMREASLSWTEAYPAMEYRHGPISISTAGTATWMFGEAPDGLADQVRETGARWVPGELDPLAELVRAQRLAVAVAAARGLDPDRPRHLTRSVILAP</sequence>
<feature type="domain" description="SIS" evidence="2">
    <location>
        <begin position="26"/>
        <end position="168"/>
    </location>
</feature>
<proteinExistence type="predicted"/>
<name>A0ABW1XV59_STRPL</name>
<dbReference type="SUPFAM" id="SSF53697">
    <property type="entry name" value="SIS domain"/>
    <property type="match status" value="1"/>
</dbReference>
<evidence type="ECO:0000313" key="4">
    <source>
        <dbReference type="Proteomes" id="UP001596321"/>
    </source>
</evidence>
<evidence type="ECO:0000313" key="3">
    <source>
        <dbReference type="EMBL" id="MFC6500984.1"/>
    </source>
</evidence>
<dbReference type="InterPro" id="IPR001347">
    <property type="entry name" value="SIS_dom"/>
</dbReference>
<gene>
    <name evidence="3" type="ORF">ACFQFF_04975</name>
</gene>
<accession>A0ABW1XV59</accession>
<protein>
    <submittedName>
        <fullName evidence="3">SIS domain-containing protein</fullName>
        <ecNumber evidence="3">3.5.-.-</ecNumber>
    </submittedName>
</protein>
<dbReference type="InterPro" id="IPR046348">
    <property type="entry name" value="SIS_dom_sf"/>
</dbReference>
<dbReference type="GO" id="GO:0016787">
    <property type="term" value="F:hydrolase activity"/>
    <property type="evidence" value="ECO:0007669"/>
    <property type="project" value="UniProtKB-KW"/>
</dbReference>
<dbReference type="EC" id="3.5.-.-" evidence="3"/>
<reference evidence="4" key="1">
    <citation type="journal article" date="2019" name="Int. J. Syst. Evol. Microbiol.">
        <title>The Global Catalogue of Microorganisms (GCM) 10K type strain sequencing project: providing services to taxonomists for standard genome sequencing and annotation.</title>
        <authorList>
            <consortium name="The Broad Institute Genomics Platform"/>
            <consortium name="The Broad Institute Genome Sequencing Center for Infectious Disease"/>
            <person name="Wu L."/>
            <person name="Ma J."/>
        </authorList>
    </citation>
    <scope>NUCLEOTIDE SEQUENCE [LARGE SCALE GENOMIC DNA]</scope>
    <source>
        <strain evidence="4">JCM 4504</strain>
    </source>
</reference>
<dbReference type="CDD" id="cd05008">
    <property type="entry name" value="SIS_GlmS_GlmD_1"/>
    <property type="match status" value="1"/>
</dbReference>
<dbReference type="Gene3D" id="3.40.50.10490">
    <property type="entry name" value="Glucose-6-phosphate isomerase like protein, domain 1"/>
    <property type="match status" value="3"/>
</dbReference>
<keyword evidence="1" id="KW-0677">Repeat</keyword>
<dbReference type="RefSeq" id="WP_030974390.1">
    <property type="nucleotide sequence ID" value="NZ_BMUJ01000004.1"/>
</dbReference>
<dbReference type="Proteomes" id="UP001596321">
    <property type="component" value="Unassembled WGS sequence"/>
</dbReference>
<dbReference type="PROSITE" id="PS51464">
    <property type="entry name" value="SIS"/>
    <property type="match status" value="1"/>
</dbReference>
<dbReference type="EMBL" id="JBHSUW010000001">
    <property type="protein sequence ID" value="MFC6500984.1"/>
    <property type="molecule type" value="Genomic_DNA"/>
</dbReference>
<evidence type="ECO:0000256" key="1">
    <source>
        <dbReference type="ARBA" id="ARBA00022737"/>
    </source>
</evidence>
<comment type="caution">
    <text evidence="3">The sequence shown here is derived from an EMBL/GenBank/DDBJ whole genome shotgun (WGS) entry which is preliminary data.</text>
</comment>
<dbReference type="PANTHER" id="PTHR10937">
    <property type="entry name" value="GLUCOSAMINE--FRUCTOSE-6-PHOSPHATE AMINOTRANSFERASE, ISOMERIZING"/>
    <property type="match status" value="1"/>
</dbReference>